<proteinExistence type="predicted"/>
<evidence type="ECO:0000313" key="2">
    <source>
        <dbReference type="Proteomes" id="UP000269689"/>
    </source>
</evidence>
<sequence length="30" mass="3419">MCDVVLRLKVGCELGIAGHKAWLCYLVNWQ</sequence>
<accession>A0A3N4U879</accession>
<reference evidence="1 2" key="1">
    <citation type="submission" date="2018-11" db="EMBL/GenBank/DDBJ databases">
        <title>Genomic Encyclopedia of Type Strains, Phase IV (KMG-IV): sequencing the most valuable type-strain genomes for metagenomic binning, comparative biology and taxonomic classification.</title>
        <authorList>
            <person name="Goeker M."/>
        </authorList>
    </citation>
    <scope>NUCLEOTIDE SEQUENCE [LARGE SCALE GENOMIC DNA]</scope>
    <source>
        <strain evidence="1 2">DSM 104731</strain>
    </source>
</reference>
<gene>
    <name evidence="1" type="ORF">EDD53_2368</name>
</gene>
<dbReference type="EMBL" id="RKQK01000003">
    <property type="protein sequence ID" value="RPE66662.1"/>
    <property type="molecule type" value="Genomic_DNA"/>
</dbReference>
<protein>
    <submittedName>
        <fullName evidence="1">Uncharacterized protein</fullName>
    </submittedName>
</protein>
<keyword evidence="2" id="KW-1185">Reference proteome</keyword>
<evidence type="ECO:0000313" key="1">
    <source>
        <dbReference type="EMBL" id="RPE66662.1"/>
    </source>
</evidence>
<comment type="caution">
    <text evidence="1">The sequence shown here is derived from an EMBL/GenBank/DDBJ whole genome shotgun (WGS) entry which is preliminary data.</text>
</comment>
<dbReference type="Proteomes" id="UP000269689">
    <property type="component" value="Unassembled WGS sequence"/>
</dbReference>
<name>A0A3N4U879_9RHOB</name>
<dbReference type="AlphaFoldDB" id="A0A3N4U879"/>
<organism evidence="1 2">
    <name type="scientific">Pacificibacter maritimus</name>
    <dbReference type="NCBI Taxonomy" id="762213"/>
    <lineage>
        <taxon>Bacteria</taxon>
        <taxon>Pseudomonadati</taxon>
        <taxon>Pseudomonadota</taxon>
        <taxon>Alphaproteobacteria</taxon>
        <taxon>Rhodobacterales</taxon>
        <taxon>Roseobacteraceae</taxon>
        <taxon>Pacificibacter</taxon>
    </lineage>
</organism>
<feature type="non-terminal residue" evidence="1">
    <location>
        <position position="30"/>
    </location>
</feature>